<evidence type="ECO:0000256" key="1">
    <source>
        <dbReference type="SAM" id="MobiDB-lite"/>
    </source>
</evidence>
<dbReference type="PRINTS" id="PR00364">
    <property type="entry name" value="DISEASERSIST"/>
</dbReference>
<organism evidence="2 3">
    <name type="scientific">Actinokineospora cianjurensis</name>
    <dbReference type="NCBI Taxonomy" id="585224"/>
    <lineage>
        <taxon>Bacteria</taxon>
        <taxon>Bacillati</taxon>
        <taxon>Actinomycetota</taxon>
        <taxon>Actinomycetes</taxon>
        <taxon>Pseudonocardiales</taxon>
        <taxon>Pseudonocardiaceae</taxon>
        <taxon>Actinokineospora</taxon>
    </lineage>
</organism>
<dbReference type="Gene3D" id="3.40.50.300">
    <property type="entry name" value="P-loop containing nucleotide triphosphate hydrolases"/>
    <property type="match status" value="1"/>
</dbReference>
<dbReference type="Proteomes" id="UP000282454">
    <property type="component" value="Unassembled WGS sequence"/>
</dbReference>
<gene>
    <name evidence="2" type="ORF">CLV68_4512</name>
</gene>
<dbReference type="PANTHER" id="PTHR47691">
    <property type="entry name" value="REGULATOR-RELATED"/>
    <property type="match status" value="1"/>
</dbReference>
<sequence>MTGHGTGNAVSGLVGGHLVQAGHIHGGVTLHLPGSTGLPVRPRQIPPAGLAVDRDEVLADITGRLNAGTAGSTVLVLHGPGGIGKTTIAVTALHHHEHRLPDGLLWADLTHPLVADPVEVLGSFLRALGVAPDLVPDDERERLALWRSMTAPRQLGLLLESPATAAQVVPLLPTGPGSVVLITSRSPHVELVGRVGARALVVPPFDLPATTQLLAHHLHAPSPGLAARLHAHCAGIPLAVAVTAARAATGEDVVPDTTGDPAIRRRSQEDPMPDTPPAPVPTREAVREAIDALTPVARAVLLDLARVPGRFSPDLARAVTRLAPHALDLVIGVLAQANLLAPADDGHHRLHDVVTEVALAIGGPDADGVDDRVAAHRLAQLRALATLLMPARTLPPLGDTDLPAPDESATGALVPDDRAEALLWFDVEKPGLVATVRATAARGRHRAVVLMVHALRTALLLHKDHTAAAEVSALALSAARGLGDRDLLAGTLADAVRTAIKADALAGAQGLCDELAALADIDGGDLMRAKALKARAHLHLAQRRTAEADALFIQVADLHRGLGRPRARALALTELGTLRLDSGHAAEAIPPLTEAHTLLSEHPSDETYNRGRAGLALARAHQATGALRDALVLARAALSDMSAAGSPSGARLAQDLIDTLDTHRKSTQD</sequence>
<keyword evidence="3" id="KW-1185">Reference proteome</keyword>
<dbReference type="SUPFAM" id="SSF48452">
    <property type="entry name" value="TPR-like"/>
    <property type="match status" value="1"/>
</dbReference>
<comment type="caution">
    <text evidence="2">The sequence shown here is derived from an EMBL/GenBank/DDBJ whole genome shotgun (WGS) entry which is preliminary data.</text>
</comment>
<feature type="region of interest" description="Disordered" evidence="1">
    <location>
        <begin position="251"/>
        <end position="280"/>
    </location>
</feature>
<dbReference type="PANTHER" id="PTHR47691:SF3">
    <property type="entry name" value="HTH-TYPE TRANSCRIPTIONAL REGULATOR RV0890C-RELATED"/>
    <property type="match status" value="1"/>
</dbReference>
<dbReference type="AlphaFoldDB" id="A0A421B2B9"/>
<dbReference type="RefSeq" id="WP_170224524.1">
    <property type="nucleotide sequence ID" value="NZ_RCDD01000003.1"/>
</dbReference>
<reference evidence="2 3" key="1">
    <citation type="submission" date="2018-10" db="EMBL/GenBank/DDBJ databases">
        <title>Genomic Encyclopedia of Archaeal and Bacterial Type Strains, Phase II (KMG-II): from individual species to whole genera.</title>
        <authorList>
            <person name="Goeker M."/>
        </authorList>
    </citation>
    <scope>NUCLEOTIDE SEQUENCE [LARGE SCALE GENOMIC DNA]</scope>
    <source>
        <strain evidence="2 3">DSM 45657</strain>
    </source>
</reference>
<dbReference type="Gene3D" id="1.25.40.10">
    <property type="entry name" value="Tetratricopeptide repeat domain"/>
    <property type="match status" value="1"/>
</dbReference>
<proteinExistence type="predicted"/>
<evidence type="ECO:0000313" key="2">
    <source>
        <dbReference type="EMBL" id="RLK58411.1"/>
    </source>
</evidence>
<dbReference type="InterPro" id="IPR027417">
    <property type="entry name" value="P-loop_NTPase"/>
</dbReference>
<evidence type="ECO:0000313" key="3">
    <source>
        <dbReference type="Proteomes" id="UP000282454"/>
    </source>
</evidence>
<name>A0A421B2B9_9PSEU</name>
<dbReference type="SUPFAM" id="SSF52540">
    <property type="entry name" value="P-loop containing nucleoside triphosphate hydrolases"/>
    <property type="match status" value="1"/>
</dbReference>
<dbReference type="EMBL" id="RCDD01000003">
    <property type="protein sequence ID" value="RLK58411.1"/>
    <property type="molecule type" value="Genomic_DNA"/>
</dbReference>
<protein>
    <submittedName>
        <fullName evidence="2">NB-ARC domain-containing protein</fullName>
    </submittedName>
</protein>
<dbReference type="InterPro" id="IPR011990">
    <property type="entry name" value="TPR-like_helical_dom_sf"/>
</dbReference>
<accession>A0A421B2B9</accession>